<keyword evidence="3" id="KW-0720">Serine protease</keyword>
<dbReference type="InterPro" id="IPR035986">
    <property type="entry name" value="PKD_dom_sf"/>
</dbReference>
<dbReference type="InterPro" id="IPR008979">
    <property type="entry name" value="Galactose-bd-like_sf"/>
</dbReference>
<dbReference type="Pfam" id="PF18962">
    <property type="entry name" value="Por_Secre_tail"/>
    <property type="match status" value="1"/>
</dbReference>
<dbReference type="InterPro" id="IPR036852">
    <property type="entry name" value="Peptidase_S8/S53_dom_sf"/>
</dbReference>
<feature type="domain" description="GEVED" evidence="7">
    <location>
        <begin position="604"/>
        <end position="688"/>
    </location>
</feature>
<protein>
    <submittedName>
        <fullName evidence="8">C5a peptidase</fullName>
        <ecNumber evidence="8">3.4.21.110</ecNumber>
    </submittedName>
</protein>
<dbReference type="InterPro" id="IPR045474">
    <property type="entry name" value="GEVED"/>
</dbReference>
<evidence type="ECO:0000256" key="1">
    <source>
        <dbReference type="ARBA" id="ARBA00022670"/>
    </source>
</evidence>
<feature type="domain" description="Ig-like" evidence="6">
    <location>
        <begin position="805"/>
        <end position="864"/>
    </location>
</feature>
<dbReference type="InterPro" id="IPR026444">
    <property type="entry name" value="Secre_tail"/>
</dbReference>
<reference evidence="8" key="1">
    <citation type="submission" date="2016-10" db="EMBL/GenBank/DDBJ databases">
        <title>Sequence of Gallionella enrichment culture.</title>
        <authorList>
            <person name="Poehlein A."/>
            <person name="Muehling M."/>
            <person name="Daniel R."/>
        </authorList>
    </citation>
    <scope>NUCLEOTIDE SEQUENCE</scope>
</reference>
<evidence type="ECO:0000313" key="8">
    <source>
        <dbReference type="EMBL" id="OIR06941.1"/>
    </source>
</evidence>
<accession>A0A1J5SSE7</accession>
<proteinExistence type="predicted"/>
<keyword evidence="2 8" id="KW-0378">Hydrolase</keyword>
<dbReference type="GO" id="GO:0006508">
    <property type="term" value="P:proteolysis"/>
    <property type="evidence" value="ECO:0007669"/>
    <property type="project" value="UniProtKB-KW"/>
</dbReference>
<dbReference type="PROSITE" id="PS00138">
    <property type="entry name" value="SUBTILASE_SER"/>
    <property type="match status" value="1"/>
</dbReference>
<dbReference type="Pfam" id="PF20009">
    <property type="entry name" value="GEVED"/>
    <property type="match status" value="1"/>
</dbReference>
<evidence type="ECO:0000259" key="5">
    <source>
        <dbReference type="Pfam" id="PF18962"/>
    </source>
</evidence>
<dbReference type="Pfam" id="PF00082">
    <property type="entry name" value="Peptidase_S8"/>
    <property type="match status" value="1"/>
</dbReference>
<dbReference type="AlphaFoldDB" id="A0A1J5SSE7"/>
<evidence type="ECO:0000256" key="2">
    <source>
        <dbReference type="ARBA" id="ARBA00022801"/>
    </source>
</evidence>
<dbReference type="GO" id="GO:0004252">
    <property type="term" value="F:serine-type endopeptidase activity"/>
    <property type="evidence" value="ECO:0007669"/>
    <property type="project" value="InterPro"/>
</dbReference>
<dbReference type="PROSITE" id="PS51892">
    <property type="entry name" value="SUBTILASE"/>
    <property type="match status" value="1"/>
</dbReference>
<name>A0A1J5SSE7_9ZZZZ</name>
<evidence type="ECO:0000259" key="4">
    <source>
        <dbReference type="Pfam" id="PF00082"/>
    </source>
</evidence>
<dbReference type="SUPFAM" id="SSF52743">
    <property type="entry name" value="Subtilisin-like"/>
    <property type="match status" value="1"/>
</dbReference>
<evidence type="ECO:0000259" key="6">
    <source>
        <dbReference type="Pfam" id="PF19081"/>
    </source>
</evidence>
<dbReference type="InterPro" id="IPR023828">
    <property type="entry name" value="Peptidase_S8_Ser-AS"/>
</dbReference>
<feature type="domain" description="Secretion system C-terminal sorting" evidence="5">
    <location>
        <begin position="1149"/>
        <end position="1224"/>
    </location>
</feature>
<gene>
    <name evidence="8" type="primary">scpA_6</name>
    <name evidence="8" type="ORF">GALL_108470</name>
</gene>
<dbReference type="EC" id="3.4.21.110" evidence="8"/>
<feature type="domain" description="Peptidase S8/S53" evidence="4">
    <location>
        <begin position="91"/>
        <end position="386"/>
    </location>
</feature>
<dbReference type="Pfam" id="PF19081">
    <property type="entry name" value="Ig_7"/>
    <property type="match status" value="1"/>
</dbReference>
<evidence type="ECO:0000256" key="3">
    <source>
        <dbReference type="ARBA" id="ARBA00022825"/>
    </source>
</evidence>
<evidence type="ECO:0000259" key="7">
    <source>
        <dbReference type="Pfam" id="PF20009"/>
    </source>
</evidence>
<dbReference type="Gene3D" id="3.40.50.200">
    <property type="entry name" value="Peptidase S8/S53 domain"/>
    <property type="match status" value="1"/>
</dbReference>
<dbReference type="Gene3D" id="2.60.120.380">
    <property type="match status" value="1"/>
</dbReference>
<dbReference type="SUPFAM" id="SSF49785">
    <property type="entry name" value="Galactose-binding domain-like"/>
    <property type="match status" value="1"/>
</dbReference>
<dbReference type="InterPro" id="IPR000209">
    <property type="entry name" value="Peptidase_S8/S53_dom"/>
</dbReference>
<dbReference type="EMBL" id="MLJW01000040">
    <property type="protein sequence ID" value="OIR06941.1"/>
    <property type="molecule type" value="Genomic_DNA"/>
</dbReference>
<dbReference type="SUPFAM" id="SSF49299">
    <property type="entry name" value="PKD domain"/>
    <property type="match status" value="1"/>
</dbReference>
<comment type="caution">
    <text evidence="8">The sequence shown here is derived from an EMBL/GenBank/DDBJ whole genome shotgun (WGS) entry which is preliminary data.</text>
</comment>
<dbReference type="NCBIfam" id="TIGR04183">
    <property type="entry name" value="Por_Secre_tail"/>
    <property type="match status" value="1"/>
</dbReference>
<organism evidence="8">
    <name type="scientific">mine drainage metagenome</name>
    <dbReference type="NCBI Taxonomy" id="410659"/>
    <lineage>
        <taxon>unclassified sequences</taxon>
        <taxon>metagenomes</taxon>
        <taxon>ecological metagenomes</taxon>
    </lineage>
</organism>
<dbReference type="InterPro" id="IPR044023">
    <property type="entry name" value="Ig_7"/>
</dbReference>
<keyword evidence="1" id="KW-0645">Protease</keyword>
<sequence length="1226" mass="128115">MANKKGWPIYKVGKNGTVHALQYIDQLGNPVYYTTFNNTIAAATTRANQLWPGGSSGLNLSGSSSAVTQKMGTWDGGLILKNHVELIGRVSQLDSADSRLSVNDHATHTTGTLIATGVNSIAKGMAFGLQKLIAYSFQYNEISNISTQASNLLLSNHSYGITGGWGYDGTNYYWNGDTSISTTKSYLCGWYGNSSQDYDSIAHNAPNYLMVFAAGNSNGNDANGQGPAIGQTYLYNDVSSKSLSRTASIPNNPTYGSVSGGQTAKNILVVGAVDGLPNGYSNTGDVKIASFSSWGPTNDGRIKPDIVADGVNVTSSSSSSTTAYEALSGTSMATPNATGSLLLLQEYYNQKHPGAFMRSATLKALAIHTADEAGTAPGPDYIYGYGLLNTLKAANVITSSFNNKTDSVIEQTLTSGTPYTFNAIASGNGPLKATIVWTDPRGNVDNTYLSSSPVLINDLDLRISSGSSTYYPWILNPTVPSAAATKGDDKINNIEQVVIDSVVPGKSYTITVSNKGTLSGGSQAFSMILSGIGGATYCTTSSSTNTTGSRIDSVAFSNIANKNAAGHSSYSNFTNLTANIQPNQTIPITIHVNSSDNSSANRVVKVYIDFNNNGTFTDAGEFVASNVADISSISGTGGTFTANITTPNGLTVGNYGIMRIVLQDSVGGTATVGACNNYPNGETQDYRFKVVSPNNDVAVVNIVSPNSGTCSNGNQFLVVAVKNNGSVDQANVPLVATITNGASVTTLTGTYPLLAAGSTVNYTFQTAFASTASATYTIKSYTNLSTDQNKSNDTSTLAVTIAAKPSTPTGTAEICGTSTVFLKVVNPNSASNYLWYTSPTGQVVAGGTSASISTVTSDNKYYLSSGFKGSAGLLNKNVYPGGGYNNFSGTYVYITAGVPVTIDYAKLYIGNPGKITFAVADLSNVSAVGGQISFNYLTLSSTTIDAYATTPTATPPTGSVSNPDVAADSGAYYYLNLTVPAGNHAIIINPNASVNTTIFRNFNTSATIYPVGNSNIFSITGNTVQDAGTTANYQNYYYFFYDMRISTSDCVSDIGTVLATTAATPVASANGNILSSNITTGRLQWNLNGNPIAGATSSTYTNTQTTAGTYNYTVTVTDAFGCSRTSNTVAIVVTAVQNANPAEIGLVVSPNPNNGAFHVGFTTNTKADVSIELINTAGQICLNNGYSNFVGQFSQQFSTNNLASGSYILKVQQNGKVYQKQMMIIK</sequence>